<dbReference type="InterPro" id="IPR003593">
    <property type="entry name" value="AAA+_ATPase"/>
</dbReference>
<dbReference type="AlphaFoldDB" id="A0A9D1PSV1"/>
<accession>A0A9D1PSV1</accession>
<feature type="region of interest" description="Disordered" evidence="3">
    <location>
        <begin position="228"/>
        <end position="252"/>
    </location>
</feature>
<feature type="domain" description="ABC transporter" evidence="4">
    <location>
        <begin position="4"/>
        <end position="213"/>
    </location>
</feature>
<dbReference type="InterPro" id="IPR017871">
    <property type="entry name" value="ABC_transporter-like_CS"/>
</dbReference>
<comment type="caution">
    <text evidence="5">The sequence shown here is derived from an EMBL/GenBank/DDBJ whole genome shotgun (WGS) entry which is preliminary data.</text>
</comment>
<evidence type="ECO:0000313" key="5">
    <source>
        <dbReference type="EMBL" id="HIV86309.1"/>
    </source>
</evidence>
<dbReference type="GO" id="GO:0005524">
    <property type="term" value="F:ATP binding"/>
    <property type="evidence" value="ECO:0007669"/>
    <property type="project" value="UniProtKB-KW"/>
</dbReference>
<keyword evidence="2" id="KW-0067">ATP-binding</keyword>
<dbReference type="CDD" id="cd03221">
    <property type="entry name" value="ABCF_EF-3"/>
    <property type="match status" value="2"/>
</dbReference>
<dbReference type="InterPro" id="IPR051309">
    <property type="entry name" value="ABCF_ATPase"/>
</dbReference>
<dbReference type="Proteomes" id="UP000824162">
    <property type="component" value="Unassembled WGS sequence"/>
</dbReference>
<feature type="domain" description="ABC transporter" evidence="4">
    <location>
        <begin position="310"/>
        <end position="492"/>
    </location>
</feature>
<gene>
    <name evidence="5" type="primary">abc-f</name>
    <name evidence="5" type="ORF">H9900_05810</name>
</gene>
<organism evidence="5 6">
    <name type="scientific">Candidatus Monoglobus merdigallinarum</name>
    <dbReference type="NCBI Taxonomy" id="2838698"/>
    <lineage>
        <taxon>Bacteria</taxon>
        <taxon>Bacillati</taxon>
        <taxon>Bacillota</taxon>
        <taxon>Clostridia</taxon>
        <taxon>Monoglobales</taxon>
        <taxon>Monoglobaceae</taxon>
        <taxon>Monoglobus</taxon>
    </lineage>
</organism>
<sequence>MSLINISNLTFAFDGSYDNIFEDVSFHLDTDWKTGFVGRNGRGKTTFLKLLAGEYKYSGHITAAVDFKYFPFPIVNKSAQTLDVAQACAPEADDWEICREMNLLGLNAELLYRPFITLSGGEQTKVMLASLFLAQDSFLLIDEPTNHLDMQGREKLGKYLNSKKGFILVSHDRAFLDSCTDHTISLNKQNIELHRGNFSSWYENKQRQDNLEKHKNEKLKKEIRRLNESAAQASRWSDKTEKSKFGKGSSGLKPDRGFVGKKAAKLMKRSTNLSKRRAAAAEEKASLLKNTETTGDLKITQEQYKSGLLLALENVNIFYSGKTAAGGVNLKITEGSRIALCGANGSGKSSVLKLICGENLSYTGRMIKGGDLKISYLPQDIPDINCTLRELAQSNNIDESLLKSILTNLGFTRGQLGKNIRDFSMGQKKKTLIAKCLCERSNLLVWDEPLNYIDIFSRMQIEELILKFKPAMIYTEHDASFCQNTATEIIRL</sequence>
<dbReference type="PROSITE" id="PS00211">
    <property type="entry name" value="ABC_TRANSPORTER_1"/>
    <property type="match status" value="1"/>
</dbReference>
<reference evidence="5" key="1">
    <citation type="journal article" date="2021" name="PeerJ">
        <title>Extensive microbial diversity within the chicken gut microbiome revealed by metagenomics and culture.</title>
        <authorList>
            <person name="Gilroy R."/>
            <person name="Ravi A."/>
            <person name="Getino M."/>
            <person name="Pursley I."/>
            <person name="Horton D.L."/>
            <person name="Alikhan N.F."/>
            <person name="Baker D."/>
            <person name="Gharbi K."/>
            <person name="Hall N."/>
            <person name="Watson M."/>
            <person name="Adriaenssens E.M."/>
            <person name="Foster-Nyarko E."/>
            <person name="Jarju S."/>
            <person name="Secka A."/>
            <person name="Antonio M."/>
            <person name="Oren A."/>
            <person name="Chaudhuri R.R."/>
            <person name="La Ragione R."/>
            <person name="Hildebrand F."/>
            <person name="Pallen M.J."/>
        </authorList>
    </citation>
    <scope>NUCLEOTIDE SEQUENCE</scope>
    <source>
        <strain evidence="5">5790</strain>
    </source>
</reference>
<reference evidence="5" key="2">
    <citation type="submission" date="2021-04" db="EMBL/GenBank/DDBJ databases">
        <authorList>
            <person name="Gilroy R."/>
        </authorList>
    </citation>
    <scope>NUCLEOTIDE SEQUENCE</scope>
    <source>
        <strain evidence="5">5790</strain>
    </source>
</reference>
<evidence type="ECO:0000256" key="2">
    <source>
        <dbReference type="ARBA" id="ARBA00022840"/>
    </source>
</evidence>
<evidence type="ECO:0000313" key="6">
    <source>
        <dbReference type="Proteomes" id="UP000824162"/>
    </source>
</evidence>
<dbReference type="Gene3D" id="3.40.50.300">
    <property type="entry name" value="P-loop containing nucleotide triphosphate hydrolases"/>
    <property type="match status" value="2"/>
</dbReference>
<dbReference type="PANTHER" id="PTHR42855:SF2">
    <property type="entry name" value="DRUG RESISTANCE ABC TRANSPORTER,ATP-BINDING PROTEIN"/>
    <property type="match status" value="1"/>
</dbReference>
<evidence type="ECO:0000256" key="1">
    <source>
        <dbReference type="ARBA" id="ARBA00022741"/>
    </source>
</evidence>
<dbReference type="Pfam" id="PF00005">
    <property type="entry name" value="ABC_tran"/>
    <property type="match status" value="2"/>
</dbReference>
<dbReference type="EMBL" id="DXIJ01000121">
    <property type="protein sequence ID" value="HIV86309.1"/>
    <property type="molecule type" value="Genomic_DNA"/>
</dbReference>
<name>A0A9D1PSV1_9FIRM</name>
<dbReference type="InterPro" id="IPR003439">
    <property type="entry name" value="ABC_transporter-like_ATP-bd"/>
</dbReference>
<dbReference type="SMART" id="SM00382">
    <property type="entry name" value="AAA"/>
    <property type="match status" value="2"/>
</dbReference>
<dbReference type="GO" id="GO:0016887">
    <property type="term" value="F:ATP hydrolysis activity"/>
    <property type="evidence" value="ECO:0007669"/>
    <property type="project" value="InterPro"/>
</dbReference>
<evidence type="ECO:0000256" key="3">
    <source>
        <dbReference type="SAM" id="MobiDB-lite"/>
    </source>
</evidence>
<keyword evidence="1" id="KW-0547">Nucleotide-binding</keyword>
<dbReference type="NCBIfam" id="NF000355">
    <property type="entry name" value="ribo_prot_ABC_F"/>
    <property type="match status" value="1"/>
</dbReference>
<evidence type="ECO:0000259" key="4">
    <source>
        <dbReference type="PROSITE" id="PS50893"/>
    </source>
</evidence>
<dbReference type="InterPro" id="IPR027417">
    <property type="entry name" value="P-loop_NTPase"/>
</dbReference>
<dbReference type="PROSITE" id="PS50893">
    <property type="entry name" value="ABC_TRANSPORTER_2"/>
    <property type="match status" value="2"/>
</dbReference>
<protein>
    <submittedName>
        <fullName evidence="5">ABC-F type ribosomal protection protein</fullName>
    </submittedName>
</protein>
<dbReference type="PANTHER" id="PTHR42855">
    <property type="entry name" value="ABC TRANSPORTER ATP-BINDING SUBUNIT"/>
    <property type="match status" value="1"/>
</dbReference>
<dbReference type="SUPFAM" id="SSF52540">
    <property type="entry name" value="P-loop containing nucleoside triphosphate hydrolases"/>
    <property type="match status" value="2"/>
</dbReference>
<proteinExistence type="predicted"/>